<feature type="transmembrane region" description="Helical" evidence="7">
    <location>
        <begin position="140"/>
        <end position="164"/>
    </location>
</feature>
<keyword evidence="2 7" id="KW-0813">Transport</keyword>
<evidence type="ECO:0000256" key="3">
    <source>
        <dbReference type="ARBA" id="ARBA00022475"/>
    </source>
</evidence>
<protein>
    <submittedName>
        <fullName evidence="9">Raffinose/stachyose/melibiose transport system permease protein</fullName>
    </submittedName>
</protein>
<gene>
    <name evidence="9" type="ORF">HNR30_007931</name>
</gene>
<evidence type="ECO:0000259" key="8">
    <source>
        <dbReference type="PROSITE" id="PS50928"/>
    </source>
</evidence>
<evidence type="ECO:0000256" key="7">
    <source>
        <dbReference type="RuleBase" id="RU363032"/>
    </source>
</evidence>
<evidence type="ECO:0000313" key="10">
    <source>
        <dbReference type="Proteomes" id="UP000530928"/>
    </source>
</evidence>
<evidence type="ECO:0000256" key="2">
    <source>
        <dbReference type="ARBA" id="ARBA00022448"/>
    </source>
</evidence>
<evidence type="ECO:0000313" key="9">
    <source>
        <dbReference type="EMBL" id="MBA2896540.1"/>
    </source>
</evidence>
<comment type="caution">
    <text evidence="9">The sequence shown here is derived from an EMBL/GenBank/DDBJ whole genome shotgun (WGS) entry which is preliminary data.</text>
</comment>
<keyword evidence="5 7" id="KW-1133">Transmembrane helix</keyword>
<dbReference type="InterPro" id="IPR050809">
    <property type="entry name" value="UgpAE/MalFG_permease"/>
</dbReference>
<dbReference type="PROSITE" id="PS50928">
    <property type="entry name" value="ABC_TM1"/>
    <property type="match status" value="1"/>
</dbReference>
<dbReference type="RefSeq" id="WP_181615273.1">
    <property type="nucleotide sequence ID" value="NZ_BAABAM010000004.1"/>
</dbReference>
<dbReference type="Gene3D" id="1.10.3720.10">
    <property type="entry name" value="MetI-like"/>
    <property type="match status" value="1"/>
</dbReference>
<proteinExistence type="inferred from homology"/>
<dbReference type="SUPFAM" id="SSF161098">
    <property type="entry name" value="MetI-like"/>
    <property type="match status" value="1"/>
</dbReference>
<dbReference type="EMBL" id="JACDUR010000009">
    <property type="protein sequence ID" value="MBA2896540.1"/>
    <property type="molecule type" value="Genomic_DNA"/>
</dbReference>
<keyword evidence="10" id="KW-1185">Reference proteome</keyword>
<reference evidence="9 10" key="1">
    <citation type="submission" date="2020-07" db="EMBL/GenBank/DDBJ databases">
        <title>Genomic Encyclopedia of Type Strains, Phase IV (KMG-IV): sequencing the most valuable type-strain genomes for metagenomic binning, comparative biology and taxonomic classification.</title>
        <authorList>
            <person name="Goeker M."/>
        </authorList>
    </citation>
    <scope>NUCLEOTIDE SEQUENCE [LARGE SCALE GENOMIC DNA]</scope>
    <source>
        <strain evidence="9 10">DSM 45533</strain>
    </source>
</reference>
<name>A0A7W0CSV3_9ACTN</name>
<feature type="domain" description="ABC transmembrane type-1" evidence="8">
    <location>
        <begin position="62"/>
        <end position="266"/>
    </location>
</feature>
<dbReference type="Proteomes" id="UP000530928">
    <property type="component" value="Unassembled WGS sequence"/>
</dbReference>
<dbReference type="GO" id="GO:0005886">
    <property type="term" value="C:plasma membrane"/>
    <property type="evidence" value="ECO:0007669"/>
    <property type="project" value="UniProtKB-SubCell"/>
</dbReference>
<keyword evidence="4 7" id="KW-0812">Transmembrane</keyword>
<accession>A0A7W0CSV3</accession>
<feature type="transmembrane region" description="Helical" evidence="7">
    <location>
        <begin position="185"/>
        <end position="204"/>
    </location>
</feature>
<dbReference type="PANTHER" id="PTHR43227:SF11">
    <property type="entry name" value="BLL4140 PROTEIN"/>
    <property type="match status" value="1"/>
</dbReference>
<evidence type="ECO:0000256" key="5">
    <source>
        <dbReference type="ARBA" id="ARBA00022989"/>
    </source>
</evidence>
<comment type="subcellular location">
    <subcellularLocation>
        <location evidence="1 7">Cell membrane</location>
        <topology evidence="1 7">Multi-pass membrane protein</topology>
    </subcellularLocation>
</comment>
<dbReference type="Pfam" id="PF00528">
    <property type="entry name" value="BPD_transp_1"/>
    <property type="match status" value="1"/>
</dbReference>
<dbReference type="InterPro" id="IPR035906">
    <property type="entry name" value="MetI-like_sf"/>
</dbReference>
<evidence type="ECO:0000256" key="6">
    <source>
        <dbReference type="ARBA" id="ARBA00023136"/>
    </source>
</evidence>
<comment type="similarity">
    <text evidence="7">Belongs to the binding-protein-dependent transport system permease family.</text>
</comment>
<feature type="transmembrane region" description="Helical" evidence="7">
    <location>
        <begin position="61"/>
        <end position="87"/>
    </location>
</feature>
<dbReference type="GO" id="GO:0055085">
    <property type="term" value="P:transmembrane transport"/>
    <property type="evidence" value="ECO:0007669"/>
    <property type="project" value="InterPro"/>
</dbReference>
<evidence type="ECO:0000256" key="4">
    <source>
        <dbReference type="ARBA" id="ARBA00022692"/>
    </source>
</evidence>
<keyword evidence="6 7" id="KW-0472">Membrane</keyword>
<sequence>MSRAYYWMVVPAFVLFFLLHTVPVLQGFYYSLTDYPGYGEHAFVGIRNYVNLFKDDRVLEAYLFTFQFAIVATILTNVIALAVAVGLNARIRFQTALRGIYFIPNVLAILIVGYIFNYLFANSVPAIFGGTNLLADPDLAWIGIVIVAVWQAVAFNIVIYLAGLQTIPEDLHEAAMIDGAGRWRRFWSVVFPLIAPFFTVNMVLSAKNFLQVFDHIVALTNGGPGSATTSVSLLIYTGGFQGGEYAYQTANAIVYFVIIVLVSIFQLRILQRREVTM</sequence>
<dbReference type="InterPro" id="IPR000515">
    <property type="entry name" value="MetI-like"/>
</dbReference>
<dbReference type="CDD" id="cd06261">
    <property type="entry name" value="TM_PBP2"/>
    <property type="match status" value="1"/>
</dbReference>
<dbReference type="AlphaFoldDB" id="A0A7W0CSV3"/>
<dbReference type="PANTHER" id="PTHR43227">
    <property type="entry name" value="BLL4140 PROTEIN"/>
    <property type="match status" value="1"/>
</dbReference>
<feature type="transmembrane region" description="Helical" evidence="7">
    <location>
        <begin position="252"/>
        <end position="270"/>
    </location>
</feature>
<evidence type="ECO:0000256" key="1">
    <source>
        <dbReference type="ARBA" id="ARBA00004651"/>
    </source>
</evidence>
<organism evidence="9 10">
    <name type="scientific">Nonomuraea soli</name>
    <dbReference type="NCBI Taxonomy" id="1032476"/>
    <lineage>
        <taxon>Bacteria</taxon>
        <taxon>Bacillati</taxon>
        <taxon>Actinomycetota</taxon>
        <taxon>Actinomycetes</taxon>
        <taxon>Streptosporangiales</taxon>
        <taxon>Streptosporangiaceae</taxon>
        <taxon>Nonomuraea</taxon>
    </lineage>
</organism>
<feature type="transmembrane region" description="Helical" evidence="7">
    <location>
        <begin position="99"/>
        <end position="120"/>
    </location>
</feature>
<keyword evidence="3" id="KW-1003">Cell membrane</keyword>